<sequence length="1031" mass="110131">MQKNRFLFHPIQAAPSMSPSHSYTIVPPDDGDDSDICPVCDGECTCQPPIPAINPGLPLSMAELSRRYAAGASSSSPAPSPPKPSLKIKLTVPPSMLAKRRLAYSNSPETTSDYAVVGYNSPLDSPPRPAPKKRGRPPKHLPPVPPHYKPLNPKSAAPGKQHKRSSSAKVRQNLKARASVVKKASRKKRPAVTSDEDESSSEESVLDHDAHMVPYTRPPYIEDGTLFPTFVSASALSSLSSDNSDGSLSDFDSDSSLVKEEENFILADVHDKARLKRELLGGDDPLLRKRSSRNSDWVVRPRKKSVGPSDAEMDVDTDATEDDDDDDENPEEDDDETEEDTVMMAVPPSQEEEEEDTDRGRRYVGLATGWSEDEESSFDADLFFANLSDNDSSSDSDCPCPLQPAFSLGEDGDQSDISCTSDCTEGSFGRRRAALESLPFEVTEGWDGQIVFTNGIHDNQGIIDIEFEADASRFVVETSASPSRNGDDDDTDAPPYGFRSDGSDVDMSDGGYEEEDGEGELGEGDTTDEELVGEDDLPNERAMRLFSLPMSVSAINPLSTVSTPNVSPGRRRREDEASRERMIRRWGGEGVSASDILQGKVLFWDSDEMEEEEEGGRVKCEGGESKRVPMGPRKGVFVPTTETRQAVIGEDRKGDHVPSPHPRFNRGRGRTMGGPGRFSSVEHLLRRHLLQSLTSSPSSVLGCPSSVVVTTGSVPSNTDDRSPLELLLSSAAAVAAVSGSAPEDVVNAAVTVSESVGVVGLGLSSEAEPIELGDVLEASFLDDPDTAKESIPSYEEGAASSPAANVADEAGVKNLSRWDLISVGAFRQSRENGGHLHTPHSSADFGSVIKSSPLSAVLWQNANAAGVASSSSSGGVAVGSGGARQAGAGASAMIKGKGSKLAKRRRIMMGGGGSAMSSPLILPLGSSSSPTASTSTSLAAYKPSSSIQHQHQQKNQNQNRKESRRERKLLKKRSGFGTPLHAPHLAHSHHGHQFHAHHQHHPNAKMRSVSSSQRGGGFFGGAGGVPPPLNL</sequence>
<feature type="region of interest" description="Disordered" evidence="1">
    <location>
        <begin position="68"/>
        <end position="88"/>
    </location>
</feature>
<feature type="region of interest" description="Disordered" evidence="1">
    <location>
        <begin position="278"/>
        <end position="360"/>
    </location>
</feature>
<evidence type="ECO:0000313" key="3">
    <source>
        <dbReference type="Proteomes" id="UP000724874"/>
    </source>
</evidence>
<feature type="region of interest" description="Disordered" evidence="1">
    <location>
        <begin position="478"/>
        <end position="537"/>
    </location>
</feature>
<feature type="compositionally biased region" description="Basic and acidic residues" evidence="1">
    <location>
        <begin position="615"/>
        <end position="627"/>
    </location>
</feature>
<feature type="region of interest" description="Disordered" evidence="1">
    <location>
        <begin position="612"/>
        <end position="636"/>
    </location>
</feature>
<evidence type="ECO:0000313" key="2">
    <source>
        <dbReference type="EMBL" id="KAF8899626.1"/>
    </source>
</evidence>
<protein>
    <submittedName>
        <fullName evidence="2">Uncharacterized protein</fullName>
    </submittedName>
</protein>
<name>A0A9P5TMX4_GYMJU</name>
<feature type="compositionally biased region" description="Acidic residues" evidence="1">
    <location>
        <begin position="311"/>
        <end position="341"/>
    </location>
</feature>
<feature type="compositionally biased region" description="Basic residues" evidence="1">
    <location>
        <begin position="130"/>
        <end position="139"/>
    </location>
</feature>
<comment type="caution">
    <text evidence="2">The sequence shown here is derived from an EMBL/GenBank/DDBJ whole genome shotgun (WGS) entry which is preliminary data.</text>
</comment>
<dbReference type="AlphaFoldDB" id="A0A9P5TMX4"/>
<feature type="region of interest" description="Disordered" evidence="1">
    <location>
        <begin position="559"/>
        <end position="580"/>
    </location>
</feature>
<gene>
    <name evidence="2" type="ORF">CPB84DRAFT_1815638</name>
</gene>
<evidence type="ECO:0000256" key="1">
    <source>
        <dbReference type="SAM" id="MobiDB-lite"/>
    </source>
</evidence>
<accession>A0A9P5TMX4</accession>
<dbReference type="Proteomes" id="UP000724874">
    <property type="component" value="Unassembled WGS sequence"/>
</dbReference>
<feature type="compositionally biased region" description="Basic residues" evidence="1">
    <location>
        <begin position="897"/>
        <end position="907"/>
    </location>
</feature>
<feature type="region of interest" description="Disordered" evidence="1">
    <location>
        <begin position="869"/>
        <end position="1031"/>
    </location>
</feature>
<feature type="compositionally biased region" description="Polar residues" evidence="1">
    <location>
        <begin position="104"/>
        <end position="113"/>
    </location>
</feature>
<feature type="region of interest" description="Disordered" evidence="1">
    <location>
        <begin position="652"/>
        <end position="673"/>
    </location>
</feature>
<keyword evidence="3" id="KW-1185">Reference proteome</keyword>
<feature type="region of interest" description="Disordered" evidence="1">
    <location>
        <begin position="103"/>
        <end position="219"/>
    </location>
</feature>
<organism evidence="2 3">
    <name type="scientific">Gymnopilus junonius</name>
    <name type="common">Spectacular rustgill mushroom</name>
    <name type="synonym">Gymnopilus spectabilis subsp. junonius</name>
    <dbReference type="NCBI Taxonomy" id="109634"/>
    <lineage>
        <taxon>Eukaryota</taxon>
        <taxon>Fungi</taxon>
        <taxon>Dikarya</taxon>
        <taxon>Basidiomycota</taxon>
        <taxon>Agaricomycotina</taxon>
        <taxon>Agaricomycetes</taxon>
        <taxon>Agaricomycetidae</taxon>
        <taxon>Agaricales</taxon>
        <taxon>Agaricineae</taxon>
        <taxon>Hymenogastraceae</taxon>
        <taxon>Gymnopilus</taxon>
    </lineage>
</organism>
<feature type="compositionally biased region" description="Gly residues" evidence="1">
    <location>
        <begin position="1014"/>
        <end position="1024"/>
    </location>
</feature>
<feature type="compositionally biased region" description="Basic residues" evidence="1">
    <location>
        <begin position="984"/>
        <end position="1004"/>
    </location>
</feature>
<feature type="compositionally biased region" description="Low complexity" evidence="1">
    <location>
        <begin position="915"/>
        <end position="958"/>
    </location>
</feature>
<reference evidence="2" key="1">
    <citation type="submission" date="2020-11" db="EMBL/GenBank/DDBJ databases">
        <authorList>
            <consortium name="DOE Joint Genome Institute"/>
            <person name="Ahrendt S."/>
            <person name="Riley R."/>
            <person name="Andreopoulos W."/>
            <person name="LaButti K."/>
            <person name="Pangilinan J."/>
            <person name="Ruiz-duenas F.J."/>
            <person name="Barrasa J.M."/>
            <person name="Sanchez-Garcia M."/>
            <person name="Camarero S."/>
            <person name="Miyauchi S."/>
            <person name="Serrano A."/>
            <person name="Linde D."/>
            <person name="Babiker R."/>
            <person name="Drula E."/>
            <person name="Ayuso-Fernandez I."/>
            <person name="Pacheco R."/>
            <person name="Padilla G."/>
            <person name="Ferreira P."/>
            <person name="Barriuso J."/>
            <person name="Kellner H."/>
            <person name="Castanera R."/>
            <person name="Alfaro M."/>
            <person name="Ramirez L."/>
            <person name="Pisabarro A.G."/>
            <person name="Kuo A."/>
            <person name="Tritt A."/>
            <person name="Lipzen A."/>
            <person name="He G."/>
            <person name="Yan M."/>
            <person name="Ng V."/>
            <person name="Cullen D."/>
            <person name="Martin F."/>
            <person name="Rosso M.-N."/>
            <person name="Henrissat B."/>
            <person name="Hibbett D."/>
            <person name="Martinez A.T."/>
            <person name="Grigoriev I.V."/>
        </authorList>
    </citation>
    <scope>NUCLEOTIDE SEQUENCE</scope>
    <source>
        <strain evidence="2">AH 44721</strain>
    </source>
</reference>
<dbReference type="OrthoDB" id="3259498at2759"/>
<dbReference type="EMBL" id="JADNYJ010000052">
    <property type="protein sequence ID" value="KAF8899626.1"/>
    <property type="molecule type" value="Genomic_DNA"/>
</dbReference>
<feature type="compositionally biased region" description="Acidic residues" evidence="1">
    <location>
        <begin position="503"/>
        <end position="537"/>
    </location>
</feature>
<proteinExistence type="predicted"/>